<dbReference type="PANTHER" id="PTHR34501">
    <property type="entry name" value="PROTEIN YDDL-RELATED"/>
    <property type="match status" value="1"/>
</dbReference>
<dbReference type="PANTHER" id="PTHR34501:SF9">
    <property type="entry name" value="MAJOR OUTER MEMBRANE PROTEIN P.IA"/>
    <property type="match status" value="1"/>
</dbReference>
<dbReference type="AlphaFoldDB" id="A0A0B0H9P2"/>
<evidence type="ECO:0000313" key="14">
    <source>
        <dbReference type="Proteomes" id="UP000030856"/>
    </source>
</evidence>
<evidence type="ECO:0000256" key="10">
    <source>
        <dbReference type="ARBA" id="ARBA00023237"/>
    </source>
</evidence>
<evidence type="ECO:0000256" key="9">
    <source>
        <dbReference type="ARBA" id="ARBA00023136"/>
    </source>
</evidence>
<dbReference type="InterPro" id="IPR050298">
    <property type="entry name" value="Gram-neg_bact_OMP"/>
</dbReference>
<evidence type="ECO:0000256" key="4">
    <source>
        <dbReference type="ARBA" id="ARBA00022452"/>
    </source>
</evidence>
<feature type="domain" description="Porin" evidence="12">
    <location>
        <begin position="9"/>
        <end position="296"/>
    </location>
</feature>
<dbReference type="InterPro" id="IPR023614">
    <property type="entry name" value="Porin_dom_sf"/>
</dbReference>
<accession>A0A0B0H9P2</accession>
<organism evidence="13 14">
    <name type="scientific">Solemya velum gill symbiont</name>
    <dbReference type="NCBI Taxonomy" id="2340"/>
    <lineage>
        <taxon>Bacteria</taxon>
        <taxon>Pseudomonadati</taxon>
        <taxon>Pseudomonadota</taxon>
        <taxon>Gammaproteobacteria</taxon>
        <taxon>sulfur-oxidizing symbionts</taxon>
    </lineage>
</organism>
<dbReference type="Proteomes" id="UP000030856">
    <property type="component" value="Unassembled WGS sequence"/>
</dbReference>
<dbReference type="eggNOG" id="COG3203">
    <property type="taxonomic scope" value="Bacteria"/>
</dbReference>
<dbReference type="GO" id="GO:0046930">
    <property type="term" value="C:pore complex"/>
    <property type="evidence" value="ECO:0007669"/>
    <property type="project" value="UniProtKB-KW"/>
</dbReference>
<dbReference type="OrthoDB" id="8173690at2"/>
<dbReference type="InterPro" id="IPR002299">
    <property type="entry name" value="Porin_Neis"/>
</dbReference>
<dbReference type="GO" id="GO:0009279">
    <property type="term" value="C:cell outer membrane"/>
    <property type="evidence" value="ECO:0007669"/>
    <property type="project" value="UniProtKB-SubCell"/>
</dbReference>
<evidence type="ECO:0000256" key="1">
    <source>
        <dbReference type="ARBA" id="ARBA00004571"/>
    </source>
</evidence>
<proteinExistence type="predicted"/>
<evidence type="ECO:0000256" key="6">
    <source>
        <dbReference type="ARBA" id="ARBA00022729"/>
    </source>
</evidence>
<evidence type="ECO:0000256" key="5">
    <source>
        <dbReference type="ARBA" id="ARBA00022692"/>
    </source>
</evidence>
<dbReference type="GO" id="GO:0015288">
    <property type="term" value="F:porin activity"/>
    <property type="evidence" value="ECO:0007669"/>
    <property type="project" value="UniProtKB-KW"/>
</dbReference>
<dbReference type="InterPro" id="IPR033900">
    <property type="entry name" value="Gram_neg_porin_domain"/>
</dbReference>
<dbReference type="CDD" id="cd00342">
    <property type="entry name" value="gram_neg_porins"/>
    <property type="match status" value="1"/>
</dbReference>
<dbReference type="EMBL" id="JRAA01000003">
    <property type="protein sequence ID" value="KHF24186.1"/>
    <property type="molecule type" value="Genomic_DNA"/>
</dbReference>
<sequence>MKKSLIAMAMAAAIAAPAANANVVIYGKVHVSIDHVESESSDARWAVSSNSSRIGFKGTEDLGNGLSLIWKAETGYDFADGGAWSSSGRNAYIGLTGDWGTFLYGNHDTALKMSTAKLDIFSDTIADYDESIDFDDERWGQNIMYISPNMNGLTFAVNGAVHAGDGPEEDLFQSYSLAAMYSNNGLYLSAAYEFEDDSDSDDDETNWRLGAGYDMNNVHVGFVYEDTDQESDNSCDGYLWQLSGSYTFGNNVVKAMYGAEVLDDGDNDESGWAVGFDHMLSKRSKVYAVYVDTDNDIKNHYLSGDDQKGFSVGMIHKF</sequence>
<dbReference type="Gene3D" id="2.40.160.10">
    <property type="entry name" value="Porin"/>
    <property type="match status" value="1"/>
</dbReference>
<evidence type="ECO:0000259" key="12">
    <source>
        <dbReference type="Pfam" id="PF13609"/>
    </source>
</evidence>
<keyword evidence="5" id="KW-0812">Transmembrane</keyword>
<keyword evidence="8" id="KW-0626">Porin</keyword>
<keyword evidence="6 11" id="KW-0732">Signal</keyword>
<name>A0A0B0H9P2_SOVGS</name>
<keyword evidence="9" id="KW-0472">Membrane</keyword>
<reference evidence="13 14" key="1">
    <citation type="journal article" date="2014" name="BMC Genomics">
        <title>The genome of the intracellular bacterium of the coastal bivalve, Solemya velum: a blueprint for thriving in and out of symbiosis.</title>
        <authorList>
            <person name="Dmytrenko O."/>
            <person name="Russell S.L."/>
            <person name="Loo W.T."/>
            <person name="Fontanez K.M."/>
            <person name="Liao L."/>
            <person name="Roeselers G."/>
            <person name="Sharma R."/>
            <person name="Stewart F.J."/>
            <person name="Newton I.L."/>
            <person name="Woyke T."/>
            <person name="Wu D."/>
            <person name="Lang J.M."/>
            <person name="Eisen J.A."/>
            <person name="Cavanaugh C.M."/>
        </authorList>
    </citation>
    <scope>NUCLEOTIDE SEQUENCE [LARGE SCALE GENOMIC DNA]</scope>
    <source>
        <strain evidence="13 14">WH</strain>
    </source>
</reference>
<dbReference type="InterPro" id="IPR001702">
    <property type="entry name" value="Porin_Gram-ve"/>
</dbReference>
<evidence type="ECO:0000256" key="7">
    <source>
        <dbReference type="ARBA" id="ARBA00023065"/>
    </source>
</evidence>
<keyword evidence="10" id="KW-0998">Cell outer membrane</keyword>
<evidence type="ECO:0000313" key="13">
    <source>
        <dbReference type="EMBL" id="KHF24186.1"/>
    </source>
</evidence>
<dbReference type="PRINTS" id="PR00182">
    <property type="entry name" value="ECOLNEIPORIN"/>
</dbReference>
<evidence type="ECO:0000256" key="11">
    <source>
        <dbReference type="SAM" id="SignalP"/>
    </source>
</evidence>
<evidence type="ECO:0000256" key="3">
    <source>
        <dbReference type="ARBA" id="ARBA00022448"/>
    </source>
</evidence>
<keyword evidence="14" id="KW-1185">Reference proteome</keyword>
<feature type="chain" id="PRO_5002054545" evidence="11">
    <location>
        <begin position="22"/>
        <end position="318"/>
    </location>
</feature>
<keyword evidence="4" id="KW-1134">Transmembrane beta strand</keyword>
<comment type="subunit">
    <text evidence="2">Homotrimer.</text>
</comment>
<evidence type="ECO:0000256" key="2">
    <source>
        <dbReference type="ARBA" id="ARBA00011233"/>
    </source>
</evidence>
<keyword evidence="3" id="KW-0813">Transport</keyword>
<evidence type="ECO:0000256" key="8">
    <source>
        <dbReference type="ARBA" id="ARBA00023114"/>
    </source>
</evidence>
<gene>
    <name evidence="13" type="primary">phoE</name>
    <name evidence="13" type="ORF">JV46_26360</name>
</gene>
<keyword evidence="7" id="KW-0406">Ion transport</keyword>
<dbReference type="Pfam" id="PF13609">
    <property type="entry name" value="Porin_4"/>
    <property type="match status" value="1"/>
</dbReference>
<comment type="caution">
    <text evidence="13">The sequence shown here is derived from an EMBL/GenBank/DDBJ whole genome shotgun (WGS) entry which is preliminary data.</text>
</comment>
<dbReference type="SUPFAM" id="SSF56935">
    <property type="entry name" value="Porins"/>
    <property type="match status" value="1"/>
</dbReference>
<dbReference type="RefSeq" id="WP_043118241.1">
    <property type="nucleotide sequence ID" value="NZ_JRAA01000003.1"/>
</dbReference>
<dbReference type="GO" id="GO:0034220">
    <property type="term" value="P:monoatomic ion transmembrane transport"/>
    <property type="evidence" value="ECO:0007669"/>
    <property type="project" value="InterPro"/>
</dbReference>
<dbReference type="PRINTS" id="PR00184">
    <property type="entry name" value="NEISSPPORIN"/>
</dbReference>
<protein>
    <submittedName>
        <fullName evidence="13">Outer membrane protein PhoE</fullName>
    </submittedName>
</protein>
<feature type="signal peptide" evidence="11">
    <location>
        <begin position="1"/>
        <end position="21"/>
    </location>
</feature>
<dbReference type="STRING" id="2340.JV46_26360"/>
<comment type="subcellular location">
    <subcellularLocation>
        <location evidence="1">Cell outer membrane</location>
        <topology evidence="1">Multi-pass membrane protein</topology>
    </subcellularLocation>
</comment>